<reference evidence="2" key="1">
    <citation type="submission" date="2023-12" db="EMBL/GenBank/DDBJ databases">
        <title>Genome assembly of Anisodus tanguticus.</title>
        <authorList>
            <person name="Wang Y.-J."/>
        </authorList>
    </citation>
    <scope>NUCLEOTIDE SEQUENCE</scope>
    <source>
        <strain evidence="2">KB-2021</strain>
        <tissue evidence="2">Leaf</tissue>
    </source>
</reference>
<dbReference type="GO" id="GO:0032934">
    <property type="term" value="F:sterol binding"/>
    <property type="evidence" value="ECO:0007669"/>
    <property type="project" value="TreeGrafter"/>
</dbReference>
<protein>
    <recommendedName>
        <fullName evidence="4">Oxysterol-binding protein</fullName>
    </recommendedName>
</protein>
<dbReference type="AlphaFoldDB" id="A0AAE1SDM9"/>
<dbReference type="FunFam" id="2.40.160.120:FF:000011">
    <property type="entry name" value="Oxysterol-binding protein-related protein 4C"/>
    <property type="match status" value="1"/>
</dbReference>
<comment type="similarity">
    <text evidence="1">Belongs to the OSBP family.</text>
</comment>
<comment type="caution">
    <text evidence="2">The sequence shown here is derived from an EMBL/GenBank/DDBJ whole genome shotgun (WGS) entry which is preliminary data.</text>
</comment>
<dbReference type="InterPro" id="IPR037239">
    <property type="entry name" value="OSBP_sf"/>
</dbReference>
<evidence type="ECO:0000313" key="2">
    <source>
        <dbReference type="EMBL" id="KAK4368863.1"/>
    </source>
</evidence>
<accession>A0AAE1SDM9</accession>
<dbReference type="InterPro" id="IPR000648">
    <property type="entry name" value="Oxysterol-bd"/>
</dbReference>
<evidence type="ECO:0008006" key="4">
    <source>
        <dbReference type="Google" id="ProtNLM"/>
    </source>
</evidence>
<gene>
    <name evidence="2" type="ORF">RND71_012655</name>
</gene>
<sequence length="205" mass="23121">MEHIHSEAIDVWCGSFLIIPSLVSHHPPVTALHATDEKENIEMIWCHNPVPKFYGTKIETEVHGKRELKLLNRQETYIMNSPKLVIRLLPFPGVDWVGNVTIKCEETDLQSDFYYKGSSFLSNRGNRSVKGKIFVPSTSKTICEINGHWDRTVTIKDIATGKVNVIYNAKEALCEMKTPIVKDPNVVLPSESIVCMGRSKSSNPK</sequence>
<dbReference type="Proteomes" id="UP001291623">
    <property type="component" value="Unassembled WGS sequence"/>
</dbReference>
<dbReference type="GO" id="GO:0016020">
    <property type="term" value="C:membrane"/>
    <property type="evidence" value="ECO:0007669"/>
    <property type="project" value="TreeGrafter"/>
</dbReference>
<dbReference type="PANTHER" id="PTHR10972">
    <property type="entry name" value="OXYSTEROL-BINDING PROTEIN-RELATED"/>
    <property type="match status" value="1"/>
</dbReference>
<dbReference type="SUPFAM" id="SSF144000">
    <property type="entry name" value="Oxysterol-binding protein-like"/>
    <property type="match status" value="1"/>
</dbReference>
<dbReference type="EMBL" id="JAVYJV010000006">
    <property type="protein sequence ID" value="KAK4368863.1"/>
    <property type="molecule type" value="Genomic_DNA"/>
</dbReference>
<organism evidence="2 3">
    <name type="scientific">Anisodus tanguticus</name>
    <dbReference type="NCBI Taxonomy" id="243964"/>
    <lineage>
        <taxon>Eukaryota</taxon>
        <taxon>Viridiplantae</taxon>
        <taxon>Streptophyta</taxon>
        <taxon>Embryophyta</taxon>
        <taxon>Tracheophyta</taxon>
        <taxon>Spermatophyta</taxon>
        <taxon>Magnoliopsida</taxon>
        <taxon>eudicotyledons</taxon>
        <taxon>Gunneridae</taxon>
        <taxon>Pentapetalae</taxon>
        <taxon>asterids</taxon>
        <taxon>lamiids</taxon>
        <taxon>Solanales</taxon>
        <taxon>Solanaceae</taxon>
        <taxon>Solanoideae</taxon>
        <taxon>Hyoscyameae</taxon>
        <taxon>Anisodus</taxon>
    </lineage>
</organism>
<dbReference type="PANTHER" id="PTHR10972:SF102">
    <property type="entry name" value="OXYSTEROL-BINDING PROTEIN"/>
    <property type="match status" value="1"/>
</dbReference>
<keyword evidence="3" id="KW-1185">Reference proteome</keyword>
<evidence type="ECO:0000313" key="3">
    <source>
        <dbReference type="Proteomes" id="UP001291623"/>
    </source>
</evidence>
<proteinExistence type="inferred from homology"/>
<dbReference type="Pfam" id="PF01237">
    <property type="entry name" value="Oxysterol_BP"/>
    <property type="match status" value="1"/>
</dbReference>
<evidence type="ECO:0000256" key="1">
    <source>
        <dbReference type="ARBA" id="ARBA00008842"/>
    </source>
</evidence>
<name>A0AAE1SDM9_9SOLA</name>
<dbReference type="Gene3D" id="2.40.160.120">
    <property type="match status" value="1"/>
</dbReference>
<dbReference type="GO" id="GO:0005829">
    <property type="term" value="C:cytosol"/>
    <property type="evidence" value="ECO:0007669"/>
    <property type="project" value="TreeGrafter"/>
</dbReference>